<evidence type="ECO:0008006" key="3">
    <source>
        <dbReference type="Google" id="ProtNLM"/>
    </source>
</evidence>
<name>S3ZJE7_9ACTN</name>
<keyword evidence="2" id="KW-1185">Reference proteome</keyword>
<protein>
    <recommendedName>
        <fullName evidence="3">DNA primase/polymerase bifunctional N-terminal domain-containing protein</fullName>
    </recommendedName>
</protein>
<dbReference type="EMBL" id="AOPZ01000170">
    <property type="protein sequence ID" value="EPH43328.1"/>
    <property type="molecule type" value="Genomic_DNA"/>
</dbReference>
<dbReference type="Proteomes" id="UP000014629">
    <property type="component" value="Unassembled WGS sequence"/>
</dbReference>
<dbReference type="RefSeq" id="WP_016641741.1">
    <property type="nucleotide sequence ID" value="NZ_AOPZ01000170.1"/>
</dbReference>
<dbReference type="PATRIC" id="fig|1286094.4.peg.3577"/>
<comment type="caution">
    <text evidence="1">The sequence shown here is derived from an EMBL/GenBank/DDBJ whole genome shotgun (WGS) entry which is preliminary data.</text>
</comment>
<gene>
    <name evidence="1" type="ORF">STRAU_3614</name>
</gene>
<proteinExistence type="predicted"/>
<sequence>MNLHENRAISDWLARAHPLPAQARAEWSHHGIALLPLGRRFDAVRVPADRVHAAVGSDDPRTVAAALADWLHGPVIRDIRSGGRPYYVLVAPYADGDADWNGREERLGADTHLGVPRPGSLSMLAAWVVPPQHPGNLCDPAHLRALLSTADALRTVEP</sequence>
<evidence type="ECO:0000313" key="2">
    <source>
        <dbReference type="Proteomes" id="UP000014629"/>
    </source>
</evidence>
<dbReference type="AlphaFoldDB" id="S3ZJE7"/>
<reference evidence="1 2" key="1">
    <citation type="submission" date="2013-02" db="EMBL/GenBank/DDBJ databases">
        <title>Draft Genome Sequence of Streptomyces aurantiacus, Which Produces Setomimycin.</title>
        <authorList>
            <person name="Gruening B.A."/>
            <person name="Praeg A."/>
            <person name="Erxleben A."/>
            <person name="Guenther S."/>
            <person name="Mueller M."/>
        </authorList>
    </citation>
    <scope>NUCLEOTIDE SEQUENCE [LARGE SCALE GENOMIC DNA]</scope>
    <source>
        <strain evidence="1 2">JA 4570</strain>
    </source>
</reference>
<evidence type="ECO:0000313" key="1">
    <source>
        <dbReference type="EMBL" id="EPH43328.1"/>
    </source>
</evidence>
<accession>S3ZJE7</accession>
<organism evidence="1 2">
    <name type="scientific">Streptomyces aurantiacus JA 4570</name>
    <dbReference type="NCBI Taxonomy" id="1286094"/>
    <lineage>
        <taxon>Bacteria</taxon>
        <taxon>Bacillati</taxon>
        <taxon>Actinomycetota</taxon>
        <taxon>Actinomycetes</taxon>
        <taxon>Kitasatosporales</taxon>
        <taxon>Streptomycetaceae</taxon>
        <taxon>Streptomyces</taxon>
        <taxon>Streptomyces aurantiacus group</taxon>
    </lineage>
</organism>